<keyword evidence="15" id="KW-1185">Reference proteome</keyword>
<dbReference type="InterPro" id="IPR003594">
    <property type="entry name" value="HATPase_dom"/>
</dbReference>
<dbReference type="Proteomes" id="UP001304650">
    <property type="component" value="Chromosome"/>
</dbReference>
<comment type="subcellular location">
    <subcellularLocation>
        <location evidence="1">Cell membrane</location>
        <topology evidence="1">Multi-pass membrane protein</topology>
    </subcellularLocation>
</comment>
<evidence type="ECO:0000256" key="7">
    <source>
        <dbReference type="ARBA" id="ARBA00022777"/>
    </source>
</evidence>
<dbReference type="Pfam" id="PF00672">
    <property type="entry name" value="HAMP"/>
    <property type="match status" value="1"/>
</dbReference>
<dbReference type="InterPro" id="IPR003660">
    <property type="entry name" value="HAMP_dom"/>
</dbReference>
<evidence type="ECO:0000313" key="15">
    <source>
        <dbReference type="Proteomes" id="UP001304650"/>
    </source>
</evidence>
<dbReference type="GO" id="GO:0005886">
    <property type="term" value="C:plasma membrane"/>
    <property type="evidence" value="ECO:0007669"/>
    <property type="project" value="UniProtKB-SubCell"/>
</dbReference>
<dbReference type="InterPro" id="IPR050640">
    <property type="entry name" value="Bact_2-comp_sensor_kinase"/>
</dbReference>
<feature type="transmembrane region" description="Helical" evidence="12">
    <location>
        <begin position="544"/>
        <end position="564"/>
    </location>
</feature>
<evidence type="ECO:0000256" key="9">
    <source>
        <dbReference type="ARBA" id="ARBA00022989"/>
    </source>
</evidence>
<dbReference type="AlphaFoldDB" id="A0AA96RJB8"/>
<evidence type="ECO:0000313" key="14">
    <source>
        <dbReference type="EMBL" id="WNR42996.1"/>
    </source>
</evidence>
<sequence>MLWTRRLTFYQKILFSLLGFLLLPILAGLIISYWTIKQTVTDKINLSNKQFIELVAKDITKTTDEVVNNSNFLLHDAELLKELSVLKEASTIQTYATYKAMNNISEYFTLLTTRTMHLSTSVSIMNPKGLLLYGIQSEQLYADLRKELSRLPASEGVDASRVYWLGYPKGAETPSRETAPSYYVSRVMKNRSTGELLGTLYYGLPYGYFDQLLGHQVSGTFHLTDAGGAVIYPLGGGAFPNQAGEGTISQSYVLPETGWTLTYTISTGTVTGEVKRTFLFYAALVLLAGMVLMLAAVVYARGLYRPIFQMKSIVNLFSGGNQSVRFPVEGNDEIAQLGYAFNSMLTQISGFIHDIRQEQEDKRVLELQALTAQIRPHFLMNTLNSIKCNLLLTGDTIHSRQLDALMRLLWANMNIRELTTLSEECTLLTHYIQIMQMRSGLEVQLVLALDEASADWQVPRLLLQPLVENALIHGFGGTVDLQEDPEIRVTSTVEDGQWVVQVADNGAGMTGDVLDSLNTRLTGREEVPGSRHIGLVNTYQRLRLAYGAAVNMTVIPGVGIGLIVELRIPLSGDTPHLRHVKREEAPL</sequence>
<evidence type="ECO:0000256" key="3">
    <source>
        <dbReference type="ARBA" id="ARBA00022553"/>
    </source>
</evidence>
<evidence type="ECO:0000256" key="6">
    <source>
        <dbReference type="ARBA" id="ARBA00022741"/>
    </source>
</evidence>
<keyword evidence="9 12" id="KW-1133">Transmembrane helix</keyword>
<dbReference type="EMBL" id="CP130319">
    <property type="protein sequence ID" value="WNR42996.1"/>
    <property type="molecule type" value="Genomic_DNA"/>
</dbReference>
<evidence type="ECO:0000256" key="5">
    <source>
        <dbReference type="ARBA" id="ARBA00022692"/>
    </source>
</evidence>
<accession>A0AA96RJB8</accession>
<evidence type="ECO:0000256" key="2">
    <source>
        <dbReference type="ARBA" id="ARBA00022475"/>
    </source>
</evidence>
<dbReference type="Gene3D" id="6.10.340.10">
    <property type="match status" value="1"/>
</dbReference>
<feature type="domain" description="HAMP" evidence="13">
    <location>
        <begin position="301"/>
        <end position="353"/>
    </location>
</feature>
<dbReference type="SUPFAM" id="SSF158472">
    <property type="entry name" value="HAMP domain-like"/>
    <property type="match status" value="1"/>
</dbReference>
<keyword evidence="2" id="KW-1003">Cell membrane</keyword>
<protein>
    <submittedName>
        <fullName evidence="14">Histidine kinase</fullName>
    </submittedName>
</protein>
<evidence type="ECO:0000256" key="4">
    <source>
        <dbReference type="ARBA" id="ARBA00022679"/>
    </source>
</evidence>
<dbReference type="Gene3D" id="3.30.565.10">
    <property type="entry name" value="Histidine kinase-like ATPase, C-terminal domain"/>
    <property type="match status" value="1"/>
</dbReference>
<dbReference type="RefSeq" id="WP_314796894.1">
    <property type="nucleotide sequence ID" value="NZ_CP130319.1"/>
</dbReference>
<evidence type="ECO:0000256" key="1">
    <source>
        <dbReference type="ARBA" id="ARBA00004651"/>
    </source>
</evidence>
<dbReference type="InterPro" id="IPR036890">
    <property type="entry name" value="HATPase_C_sf"/>
</dbReference>
<dbReference type="PANTHER" id="PTHR34220">
    <property type="entry name" value="SENSOR HISTIDINE KINASE YPDA"/>
    <property type="match status" value="1"/>
</dbReference>
<organism evidence="14 15">
    <name type="scientific">Paenibacillus roseopurpureus</name>
    <dbReference type="NCBI Taxonomy" id="2918901"/>
    <lineage>
        <taxon>Bacteria</taxon>
        <taxon>Bacillati</taxon>
        <taxon>Bacillota</taxon>
        <taxon>Bacilli</taxon>
        <taxon>Bacillales</taxon>
        <taxon>Paenibacillaceae</taxon>
        <taxon>Paenibacillus</taxon>
    </lineage>
</organism>
<feature type="transmembrane region" description="Helical" evidence="12">
    <location>
        <begin position="278"/>
        <end position="300"/>
    </location>
</feature>
<dbReference type="SMART" id="SM00304">
    <property type="entry name" value="HAMP"/>
    <property type="match status" value="1"/>
</dbReference>
<dbReference type="KEGG" id="proo:MJB10_17980"/>
<keyword evidence="11 12" id="KW-0472">Membrane</keyword>
<dbReference type="GO" id="GO:0000155">
    <property type="term" value="F:phosphorelay sensor kinase activity"/>
    <property type="evidence" value="ECO:0007669"/>
    <property type="project" value="InterPro"/>
</dbReference>
<evidence type="ECO:0000256" key="10">
    <source>
        <dbReference type="ARBA" id="ARBA00023012"/>
    </source>
</evidence>
<keyword evidence="10" id="KW-0902">Two-component regulatory system</keyword>
<keyword evidence="5 12" id="KW-0812">Transmembrane</keyword>
<dbReference type="Pfam" id="PF02518">
    <property type="entry name" value="HATPase_c"/>
    <property type="match status" value="1"/>
</dbReference>
<dbReference type="GO" id="GO:0005524">
    <property type="term" value="F:ATP binding"/>
    <property type="evidence" value="ECO:0007669"/>
    <property type="project" value="UniProtKB-KW"/>
</dbReference>
<dbReference type="PANTHER" id="PTHR34220:SF11">
    <property type="entry name" value="SENSOR PROTEIN KINASE HPTS"/>
    <property type="match status" value="1"/>
</dbReference>
<feature type="transmembrane region" description="Helical" evidence="12">
    <location>
        <begin position="12"/>
        <end position="36"/>
    </location>
</feature>
<keyword evidence="4" id="KW-0808">Transferase</keyword>
<dbReference type="SUPFAM" id="SSF55874">
    <property type="entry name" value="ATPase domain of HSP90 chaperone/DNA topoisomerase II/histidine kinase"/>
    <property type="match status" value="1"/>
</dbReference>
<name>A0AA96RJB8_9BACL</name>
<keyword evidence="8" id="KW-0067">ATP-binding</keyword>
<proteinExistence type="predicted"/>
<dbReference type="CDD" id="cd06225">
    <property type="entry name" value="HAMP"/>
    <property type="match status" value="1"/>
</dbReference>
<evidence type="ECO:0000256" key="11">
    <source>
        <dbReference type="ARBA" id="ARBA00023136"/>
    </source>
</evidence>
<dbReference type="PROSITE" id="PS50885">
    <property type="entry name" value="HAMP"/>
    <property type="match status" value="1"/>
</dbReference>
<gene>
    <name evidence="14" type="ORF">MJB10_17980</name>
</gene>
<dbReference type="InterPro" id="IPR010559">
    <property type="entry name" value="Sig_transdc_His_kin_internal"/>
</dbReference>
<keyword evidence="6" id="KW-0547">Nucleotide-binding</keyword>
<evidence type="ECO:0000256" key="12">
    <source>
        <dbReference type="SAM" id="Phobius"/>
    </source>
</evidence>
<keyword evidence="3" id="KW-0597">Phosphoprotein</keyword>
<evidence type="ECO:0000259" key="13">
    <source>
        <dbReference type="PROSITE" id="PS50885"/>
    </source>
</evidence>
<evidence type="ECO:0000256" key="8">
    <source>
        <dbReference type="ARBA" id="ARBA00022840"/>
    </source>
</evidence>
<dbReference type="Pfam" id="PF06580">
    <property type="entry name" value="His_kinase"/>
    <property type="match status" value="1"/>
</dbReference>
<reference evidence="14" key="1">
    <citation type="submission" date="2022-02" db="EMBL/GenBank/DDBJ databases">
        <title>Paenibacillus sp. MBLB1832 Whole Genome Shotgun Sequencing.</title>
        <authorList>
            <person name="Hwang C.Y."/>
            <person name="Cho E.-S."/>
            <person name="Seo M.-J."/>
        </authorList>
    </citation>
    <scope>NUCLEOTIDE SEQUENCE</scope>
    <source>
        <strain evidence="14">MBLB1832</strain>
    </source>
</reference>
<keyword evidence="7 14" id="KW-0418">Kinase</keyword>